<feature type="chain" id="PRO_5035450721" description="Protein halfway" evidence="4">
    <location>
        <begin position="19"/>
        <end position="476"/>
    </location>
</feature>
<evidence type="ECO:0000256" key="4">
    <source>
        <dbReference type="SAM" id="SignalP"/>
    </source>
</evidence>
<organism evidence="5 6">
    <name type="scientific">Ignelater luminosus</name>
    <name type="common">Cucubano</name>
    <name type="synonym">Pyrophorus luminosus</name>
    <dbReference type="NCBI Taxonomy" id="2038154"/>
    <lineage>
        <taxon>Eukaryota</taxon>
        <taxon>Metazoa</taxon>
        <taxon>Ecdysozoa</taxon>
        <taxon>Arthropoda</taxon>
        <taxon>Hexapoda</taxon>
        <taxon>Insecta</taxon>
        <taxon>Pterygota</taxon>
        <taxon>Neoptera</taxon>
        <taxon>Endopterygota</taxon>
        <taxon>Coleoptera</taxon>
        <taxon>Polyphaga</taxon>
        <taxon>Elateriformia</taxon>
        <taxon>Elateroidea</taxon>
        <taxon>Elateridae</taxon>
        <taxon>Agrypninae</taxon>
        <taxon>Pyrophorini</taxon>
        <taxon>Ignelater</taxon>
    </lineage>
</organism>
<dbReference type="PROSITE" id="PS51450">
    <property type="entry name" value="LRR"/>
    <property type="match status" value="2"/>
</dbReference>
<feature type="signal peptide" evidence="4">
    <location>
        <begin position="1"/>
        <end position="18"/>
    </location>
</feature>
<evidence type="ECO:0008006" key="7">
    <source>
        <dbReference type="Google" id="ProtNLM"/>
    </source>
</evidence>
<reference evidence="5" key="1">
    <citation type="submission" date="2019-08" db="EMBL/GenBank/DDBJ databases">
        <title>The genome of the North American firefly Photinus pyralis.</title>
        <authorList>
            <consortium name="Photinus pyralis genome working group"/>
            <person name="Fallon T.R."/>
            <person name="Sander Lower S.E."/>
            <person name="Weng J.-K."/>
        </authorList>
    </citation>
    <scope>NUCLEOTIDE SEQUENCE</scope>
    <source>
        <strain evidence="5">TRF0915ILg1</strain>
        <tissue evidence="5">Whole body</tissue>
    </source>
</reference>
<accession>A0A8K0CD12</accession>
<keyword evidence="3" id="KW-0472">Membrane</keyword>
<dbReference type="Proteomes" id="UP000801492">
    <property type="component" value="Unassembled WGS sequence"/>
</dbReference>
<keyword evidence="1" id="KW-0433">Leucine-rich repeat</keyword>
<dbReference type="AlphaFoldDB" id="A0A8K0CD12"/>
<evidence type="ECO:0000313" key="6">
    <source>
        <dbReference type="Proteomes" id="UP000801492"/>
    </source>
</evidence>
<dbReference type="PANTHER" id="PTHR45712:SF22">
    <property type="entry name" value="INSULIN-LIKE GROWTH FACTOR-BINDING PROTEIN COMPLEX ACID LABILE SUBUNIT"/>
    <property type="match status" value="1"/>
</dbReference>
<name>A0A8K0CD12_IGNLU</name>
<dbReference type="SUPFAM" id="SSF52058">
    <property type="entry name" value="L domain-like"/>
    <property type="match status" value="1"/>
</dbReference>
<dbReference type="Gene3D" id="3.80.10.10">
    <property type="entry name" value="Ribonuclease Inhibitor"/>
    <property type="match status" value="2"/>
</dbReference>
<feature type="transmembrane region" description="Helical" evidence="3">
    <location>
        <begin position="427"/>
        <end position="444"/>
    </location>
</feature>
<keyword evidence="3" id="KW-1133">Transmembrane helix</keyword>
<dbReference type="InterPro" id="IPR003591">
    <property type="entry name" value="Leu-rich_rpt_typical-subtyp"/>
</dbReference>
<keyword evidence="6" id="KW-1185">Reference proteome</keyword>
<sequence>MKLFNFILHCGFVSLCWCRLNEEVTVASANEWIGPQTQCFHGSQENCPPLSDPCRCKKVSNNSVVCCNVDKDSLNITCGNSKMDTILNLHIRNATLDVLNITSATWRQLISLAITDGYIGEVAGEFGKLTKISCLNFSSNSITKFANRSLVNLFNLSVLDLSHNNLSVIPRFKKDGIVSLDVSDNEQLLCDPLFEALKGTELHFMNENDTSCLSPRTFHWFNTTELVPLREVISVHELRNECSFNCSCEPYRLDIVIGKPPTISVLVNCSGLQLMSLPPVLPPNTIVLNISNNNISSLDAMNDEPSYQHLRQLYADNNEITSILPLEGTNFFTNFVVLSLRNNKLKSLPTYILSNVFDRNNNFQHVNLGLNKLQCDCNTAKVLKEWLLAKQKHIPDYEEIYCDNIKSRVLDLDPSKLCQSQQDWTDYIYYIIIAEVLLLVFLIAKVSYDYWVFKTAGYLPWPASQMPKLPCDWLCE</sequence>
<dbReference type="InterPro" id="IPR032675">
    <property type="entry name" value="LRR_dom_sf"/>
</dbReference>
<dbReference type="PANTHER" id="PTHR45712">
    <property type="entry name" value="AGAP008170-PA"/>
    <property type="match status" value="1"/>
</dbReference>
<gene>
    <name evidence="5" type="ORF">ILUMI_21155</name>
</gene>
<comment type="caution">
    <text evidence="5">The sequence shown here is derived from an EMBL/GenBank/DDBJ whole genome shotgun (WGS) entry which is preliminary data.</text>
</comment>
<keyword evidence="4" id="KW-0732">Signal</keyword>
<dbReference type="SMART" id="SM00369">
    <property type="entry name" value="LRR_TYP"/>
    <property type="match status" value="3"/>
</dbReference>
<proteinExistence type="predicted"/>
<dbReference type="OrthoDB" id="10068119at2759"/>
<evidence type="ECO:0000313" key="5">
    <source>
        <dbReference type="EMBL" id="KAF2885039.1"/>
    </source>
</evidence>
<dbReference type="Pfam" id="PF13855">
    <property type="entry name" value="LRR_8"/>
    <property type="match status" value="1"/>
</dbReference>
<dbReference type="EMBL" id="VTPC01090042">
    <property type="protein sequence ID" value="KAF2885039.1"/>
    <property type="molecule type" value="Genomic_DNA"/>
</dbReference>
<dbReference type="InterPro" id="IPR050333">
    <property type="entry name" value="SLRP"/>
</dbReference>
<evidence type="ECO:0000256" key="2">
    <source>
        <dbReference type="ARBA" id="ARBA00022737"/>
    </source>
</evidence>
<dbReference type="InterPro" id="IPR001611">
    <property type="entry name" value="Leu-rich_rpt"/>
</dbReference>
<keyword evidence="2" id="KW-0677">Repeat</keyword>
<protein>
    <recommendedName>
        <fullName evidence="7">Protein halfway</fullName>
    </recommendedName>
</protein>
<evidence type="ECO:0000256" key="1">
    <source>
        <dbReference type="ARBA" id="ARBA00022614"/>
    </source>
</evidence>
<evidence type="ECO:0000256" key="3">
    <source>
        <dbReference type="SAM" id="Phobius"/>
    </source>
</evidence>
<keyword evidence="3" id="KW-0812">Transmembrane</keyword>